<dbReference type="EMBL" id="CAJNRG010007756">
    <property type="protein sequence ID" value="CAF2097646.1"/>
    <property type="molecule type" value="Genomic_DNA"/>
</dbReference>
<dbReference type="Proteomes" id="UP000681967">
    <property type="component" value="Unassembled WGS sequence"/>
</dbReference>
<dbReference type="EMBL" id="CAJOBH010005445">
    <property type="protein sequence ID" value="CAF4024490.1"/>
    <property type="molecule type" value="Genomic_DNA"/>
</dbReference>
<dbReference type="AlphaFoldDB" id="A0A816CCK7"/>
<gene>
    <name evidence="8" type="ORF">BYL167_LOCUS14972</name>
    <name evidence="3" type="ORF">CJN711_LOCUS37929</name>
    <name evidence="6" type="ORF">GIL414_LOCUS10071</name>
    <name evidence="2" type="ORF">KQP761_LOCUS11762</name>
    <name evidence="5" type="ORF">MBJ925_LOCUS34227</name>
    <name evidence="7" type="ORF">SMN809_LOCUS10890</name>
    <name evidence="9" type="ORF">UXM345_LOCUS28872</name>
    <name evidence="4" type="ORF">XDN619_LOCUS18024</name>
</gene>
<dbReference type="Proteomes" id="UP000663824">
    <property type="component" value="Unassembled WGS sequence"/>
</dbReference>
<evidence type="ECO:0000313" key="8">
    <source>
        <dbReference type="EMBL" id="CAF4024490.1"/>
    </source>
</evidence>
<evidence type="ECO:0000256" key="1">
    <source>
        <dbReference type="SAM" id="Coils"/>
    </source>
</evidence>
<dbReference type="Proteomes" id="UP000663842">
    <property type="component" value="Unassembled WGS sequence"/>
</dbReference>
<dbReference type="Proteomes" id="UP000676336">
    <property type="component" value="Unassembled WGS sequence"/>
</dbReference>
<proteinExistence type="predicted"/>
<evidence type="ECO:0008006" key="11">
    <source>
        <dbReference type="Google" id="ProtNLM"/>
    </source>
</evidence>
<dbReference type="EMBL" id="CAJNOW010005303">
    <property type="protein sequence ID" value="CAF1446255.1"/>
    <property type="molecule type" value="Genomic_DNA"/>
</dbReference>
<sequence>MASLKTRKLCSTGSDCKQTAATNCEGCLQAFCTKHFIDHRNALSEEMTDIISEYNCLKSTFDQSAESDSHPFFKDIDQWKEDSIAKIQQKAQELRVELLQLIAIRKAEILEKLQQACEEIKNSQEIDNFIELDLQQWKIVLQNLKAKCDPTLAFSLEPRGDLPVVHNVSVIFTLDNELFGQVFDNSVQIQQNGEIAIHDASHNYTEIRGKNEYTTGRHRIRLCIDQSGDSWTFLGINSKSTLLQKQSSSSKSAYGWTNNNYIWSNGGCQPNKSAARIEMKTNDVITLTFDCNHHKISMINERTHANYELLINIDHCPFPWQFHVNLYEANSRIRILSA</sequence>
<dbReference type="Proteomes" id="UP000663855">
    <property type="component" value="Unassembled WGS sequence"/>
</dbReference>
<evidence type="ECO:0000313" key="7">
    <source>
        <dbReference type="EMBL" id="CAF3981621.1"/>
    </source>
</evidence>
<dbReference type="EMBL" id="CAJOBJ010003549">
    <property type="protein sequence ID" value="CAF3969446.1"/>
    <property type="molecule type" value="Genomic_DNA"/>
</dbReference>
<dbReference type="Proteomes" id="UP000663887">
    <property type="component" value="Unassembled WGS sequence"/>
</dbReference>
<dbReference type="Proteomes" id="UP000663834">
    <property type="component" value="Unassembled WGS sequence"/>
</dbReference>
<comment type="caution">
    <text evidence="3">The sequence shown here is derived from an EMBL/GenBank/DDBJ whole genome shotgun (WGS) entry which is preliminary data.</text>
</comment>
<dbReference type="EMBL" id="CAJOBF010006830">
    <property type="protein sequence ID" value="CAF4216773.1"/>
    <property type="molecule type" value="Genomic_DNA"/>
</dbReference>
<organism evidence="3 10">
    <name type="scientific">Rotaria magnacalcarata</name>
    <dbReference type="NCBI Taxonomy" id="392030"/>
    <lineage>
        <taxon>Eukaryota</taxon>
        <taxon>Metazoa</taxon>
        <taxon>Spiralia</taxon>
        <taxon>Gnathifera</taxon>
        <taxon>Rotifera</taxon>
        <taxon>Eurotatoria</taxon>
        <taxon>Bdelloidea</taxon>
        <taxon>Philodinida</taxon>
        <taxon>Philodinidae</taxon>
        <taxon>Rotaria</taxon>
    </lineage>
</organism>
<evidence type="ECO:0000313" key="2">
    <source>
        <dbReference type="EMBL" id="CAF1446255.1"/>
    </source>
</evidence>
<keyword evidence="1" id="KW-0175">Coiled coil</keyword>
<dbReference type="InterPro" id="IPR043136">
    <property type="entry name" value="B30.2/SPRY_sf"/>
</dbReference>
<name>A0A816CCK7_9BILA</name>
<reference evidence="3" key="1">
    <citation type="submission" date="2021-02" db="EMBL/GenBank/DDBJ databases">
        <authorList>
            <person name="Nowell W R."/>
        </authorList>
    </citation>
    <scope>NUCLEOTIDE SEQUENCE</scope>
</reference>
<evidence type="ECO:0000313" key="5">
    <source>
        <dbReference type="EMBL" id="CAF2178530.1"/>
    </source>
</evidence>
<evidence type="ECO:0000313" key="10">
    <source>
        <dbReference type="Proteomes" id="UP000663855"/>
    </source>
</evidence>
<evidence type="ECO:0000313" key="3">
    <source>
        <dbReference type="EMBL" id="CAF1621067.1"/>
    </source>
</evidence>
<dbReference type="OrthoDB" id="9996951at2759"/>
<dbReference type="Gene3D" id="2.60.120.920">
    <property type="match status" value="1"/>
</dbReference>
<evidence type="ECO:0000313" key="4">
    <source>
        <dbReference type="EMBL" id="CAF2097646.1"/>
    </source>
</evidence>
<dbReference type="EMBL" id="CAJOBI010003817">
    <property type="protein sequence ID" value="CAF3981621.1"/>
    <property type="molecule type" value="Genomic_DNA"/>
</dbReference>
<protein>
    <recommendedName>
        <fullName evidence="11">B box-type domain-containing protein</fullName>
    </recommendedName>
</protein>
<evidence type="ECO:0000313" key="6">
    <source>
        <dbReference type="EMBL" id="CAF3969446.1"/>
    </source>
</evidence>
<accession>A0A816CCK7</accession>
<dbReference type="EMBL" id="CAJNRE010018757">
    <property type="protein sequence ID" value="CAF2178530.1"/>
    <property type="molecule type" value="Genomic_DNA"/>
</dbReference>
<evidence type="ECO:0000313" key="9">
    <source>
        <dbReference type="EMBL" id="CAF4216773.1"/>
    </source>
</evidence>
<dbReference type="Proteomes" id="UP000681720">
    <property type="component" value="Unassembled WGS sequence"/>
</dbReference>
<feature type="coiled-coil region" evidence="1">
    <location>
        <begin position="84"/>
        <end position="126"/>
    </location>
</feature>
<dbReference type="EMBL" id="CAJNOV010018535">
    <property type="protein sequence ID" value="CAF1621067.1"/>
    <property type="molecule type" value="Genomic_DNA"/>
</dbReference>